<feature type="transmembrane region" description="Helical" evidence="5">
    <location>
        <begin position="31"/>
        <end position="52"/>
    </location>
</feature>
<evidence type="ECO:0000256" key="1">
    <source>
        <dbReference type="ARBA" id="ARBA00004141"/>
    </source>
</evidence>
<evidence type="ECO:0000313" key="7">
    <source>
        <dbReference type="Proteomes" id="UP001276902"/>
    </source>
</evidence>
<feature type="transmembrane region" description="Helical" evidence="5">
    <location>
        <begin position="6"/>
        <end position="24"/>
    </location>
</feature>
<dbReference type="GO" id="GO:0009403">
    <property type="term" value="P:toxin biosynthetic process"/>
    <property type="evidence" value="ECO:0007669"/>
    <property type="project" value="InterPro"/>
</dbReference>
<comment type="subcellular location">
    <subcellularLocation>
        <location evidence="1">Membrane</location>
        <topology evidence="1">Multi-pass membrane protein</topology>
    </subcellularLocation>
</comment>
<evidence type="ECO:0000256" key="3">
    <source>
        <dbReference type="ARBA" id="ARBA00022989"/>
    </source>
</evidence>
<keyword evidence="3 5" id="KW-1133">Transmembrane helix</keyword>
<reference evidence="6" key="1">
    <citation type="submission" date="2022-03" db="EMBL/GenBank/DDBJ databases">
        <title>First case of bacteraemia caused by Dielma fastidiosa in a patient hospitalised with diverticulitis.</title>
        <authorList>
            <person name="Forman-Ankjaer B."/>
            <person name="Hvid-Jensen F."/>
            <person name="Kobel C.M."/>
            <person name="Greve T."/>
        </authorList>
    </citation>
    <scope>NUCLEOTIDE SEQUENCE</scope>
    <source>
        <strain evidence="6">AUH_DF_2021</strain>
    </source>
</reference>
<dbReference type="PANTHER" id="PTHR37306:SF1">
    <property type="entry name" value="COLICIN V PRODUCTION PROTEIN"/>
    <property type="match status" value="1"/>
</dbReference>
<evidence type="ECO:0000313" key="6">
    <source>
        <dbReference type="EMBL" id="MDY5166840.1"/>
    </source>
</evidence>
<evidence type="ECO:0000256" key="2">
    <source>
        <dbReference type="ARBA" id="ARBA00022692"/>
    </source>
</evidence>
<dbReference type="InterPro" id="IPR003825">
    <property type="entry name" value="Colicin-V_CvpA"/>
</dbReference>
<keyword evidence="2 5" id="KW-0812">Transmembrane</keyword>
<dbReference type="Proteomes" id="UP001276902">
    <property type="component" value="Unassembled WGS sequence"/>
</dbReference>
<dbReference type="AlphaFoldDB" id="A0AB35UP14"/>
<keyword evidence="4 5" id="KW-0472">Membrane</keyword>
<feature type="transmembrane region" description="Helical" evidence="5">
    <location>
        <begin position="81"/>
        <end position="102"/>
    </location>
</feature>
<protein>
    <submittedName>
        <fullName evidence="6">CvpA family protein</fullName>
    </submittedName>
</protein>
<accession>A0AB35UP14</accession>
<evidence type="ECO:0000256" key="5">
    <source>
        <dbReference type="SAM" id="Phobius"/>
    </source>
</evidence>
<evidence type="ECO:0000256" key="4">
    <source>
        <dbReference type="ARBA" id="ARBA00023136"/>
    </source>
</evidence>
<gene>
    <name evidence="6" type="ORF">MQE39_01710</name>
</gene>
<dbReference type="EMBL" id="JALDAW010000007">
    <property type="protein sequence ID" value="MDY5166840.1"/>
    <property type="molecule type" value="Genomic_DNA"/>
</dbReference>
<dbReference type="GO" id="GO:0016020">
    <property type="term" value="C:membrane"/>
    <property type="evidence" value="ECO:0007669"/>
    <property type="project" value="UniProtKB-SubCell"/>
</dbReference>
<proteinExistence type="predicted"/>
<sequence>MVINSQYAIFFDLILIAVLGILIIDGYRKGFFYKILSCLSFFLVLFICWRITPAIADVFAVFPKELAPFAKTNLAAFFYGYANRALIFVLLTAAFMLLLLVLRPLSKLFQKMPVISTINAMLGMAFGLVQGMLVVLIVYFVLNTPLVSNSKEFISASLIRYAKPFNDEVVLLAGDVLNDYQMIEKGENADTKSLQEFKVWLAAKGISDSDLAEFILSAVN</sequence>
<dbReference type="RefSeq" id="WP_320882867.1">
    <property type="nucleotide sequence ID" value="NZ_BAABZA010000001.1"/>
</dbReference>
<dbReference type="Pfam" id="PF02674">
    <property type="entry name" value="Colicin_V"/>
    <property type="match status" value="1"/>
</dbReference>
<dbReference type="PANTHER" id="PTHR37306">
    <property type="entry name" value="COLICIN V PRODUCTION PROTEIN"/>
    <property type="match status" value="1"/>
</dbReference>
<feature type="transmembrane region" description="Helical" evidence="5">
    <location>
        <begin position="114"/>
        <end position="142"/>
    </location>
</feature>
<name>A0AB35UP14_9FIRM</name>
<comment type="caution">
    <text evidence="6">The sequence shown here is derived from an EMBL/GenBank/DDBJ whole genome shotgun (WGS) entry which is preliminary data.</text>
</comment>
<organism evidence="6 7">
    <name type="scientific">Dielma fastidiosa</name>
    <dbReference type="NCBI Taxonomy" id="1034346"/>
    <lineage>
        <taxon>Bacteria</taxon>
        <taxon>Bacillati</taxon>
        <taxon>Bacillota</taxon>
        <taxon>Erysipelotrichia</taxon>
        <taxon>Erysipelotrichales</taxon>
        <taxon>Erysipelotrichaceae</taxon>
        <taxon>Dielma</taxon>
    </lineage>
</organism>